<dbReference type="EnsemblMetazoa" id="CJA07110.1">
    <property type="protein sequence ID" value="CJA07110.1"/>
    <property type="gene ID" value="WBGene00126314"/>
</dbReference>
<proteinExistence type="predicted"/>
<evidence type="ECO:0000313" key="1">
    <source>
        <dbReference type="EnsemblMetazoa" id="CJA07110.1"/>
    </source>
</evidence>
<reference evidence="1" key="2">
    <citation type="submission" date="2022-06" db="UniProtKB">
        <authorList>
            <consortium name="EnsemblMetazoa"/>
        </authorList>
    </citation>
    <scope>IDENTIFICATION</scope>
    <source>
        <strain evidence="1">DF5081</strain>
    </source>
</reference>
<reference evidence="2" key="1">
    <citation type="submission" date="2010-08" db="EMBL/GenBank/DDBJ databases">
        <authorList>
            <consortium name="Caenorhabditis japonica Sequencing Consortium"/>
            <person name="Wilson R.K."/>
        </authorList>
    </citation>
    <scope>NUCLEOTIDE SEQUENCE [LARGE SCALE GENOMIC DNA]</scope>
    <source>
        <strain evidence="2">DF5081</strain>
    </source>
</reference>
<dbReference type="Proteomes" id="UP000005237">
    <property type="component" value="Unassembled WGS sequence"/>
</dbReference>
<organism evidence="1 2">
    <name type="scientific">Caenorhabditis japonica</name>
    <dbReference type="NCBI Taxonomy" id="281687"/>
    <lineage>
        <taxon>Eukaryota</taxon>
        <taxon>Metazoa</taxon>
        <taxon>Ecdysozoa</taxon>
        <taxon>Nematoda</taxon>
        <taxon>Chromadorea</taxon>
        <taxon>Rhabditida</taxon>
        <taxon>Rhabditina</taxon>
        <taxon>Rhabditomorpha</taxon>
        <taxon>Rhabditoidea</taxon>
        <taxon>Rhabditidae</taxon>
        <taxon>Peloderinae</taxon>
        <taxon>Caenorhabditis</taxon>
    </lineage>
</organism>
<name>A0A8R1DNW5_CAEJA</name>
<protein>
    <submittedName>
        <fullName evidence="1">Uncharacterized protein</fullName>
    </submittedName>
</protein>
<sequence>MGKKAACKKFMFKNVSIRCKTVAEDVQIEGLTKRKMTEVVRGYLEKIGFRLPSDTKIEIGTFGEMPDSCPPDLRFWTTFELNQSGAEAIRHQRNGKNDAIWEWNIRMFGHGSHHKYLTLRQFRGSKFAAIRSTMKRAAEILSKTTWPEVDGFNVIVVDNQIIVRHEDIFAEKLTIETIFDEHRVIFDNIIKNLSIEDHEEMLQLSLELEKTSPLRKCLFPDQTKSLAATPPSFSPPKKIKLLVSPIRSYSTTSLD</sequence>
<evidence type="ECO:0000313" key="2">
    <source>
        <dbReference type="Proteomes" id="UP000005237"/>
    </source>
</evidence>
<accession>A0A8R1DNW5</accession>
<keyword evidence="2" id="KW-1185">Reference proteome</keyword>
<dbReference type="AlphaFoldDB" id="A0A8R1DNW5"/>